<organism evidence="2 3">
    <name type="scientific">Algoriphagus oliviformis</name>
    <dbReference type="NCBI Taxonomy" id="2811231"/>
    <lineage>
        <taxon>Bacteria</taxon>
        <taxon>Pseudomonadati</taxon>
        <taxon>Bacteroidota</taxon>
        <taxon>Cytophagia</taxon>
        <taxon>Cytophagales</taxon>
        <taxon>Cyclobacteriaceae</taxon>
        <taxon>Algoriphagus</taxon>
    </lineage>
</organism>
<protein>
    <submittedName>
        <fullName evidence="2">TlpA family protein disulfide reductase</fullName>
    </submittedName>
</protein>
<dbReference type="Proteomes" id="UP000664317">
    <property type="component" value="Unassembled WGS sequence"/>
</dbReference>
<feature type="domain" description="Thioredoxin" evidence="1">
    <location>
        <begin position="233"/>
        <end position="367"/>
    </location>
</feature>
<dbReference type="CDD" id="cd02966">
    <property type="entry name" value="TlpA_like_family"/>
    <property type="match status" value="1"/>
</dbReference>
<dbReference type="PANTHER" id="PTHR42852">
    <property type="entry name" value="THIOL:DISULFIDE INTERCHANGE PROTEIN DSBE"/>
    <property type="match status" value="1"/>
</dbReference>
<name>A0ABS3C5Q1_9BACT</name>
<dbReference type="PROSITE" id="PS51352">
    <property type="entry name" value="THIOREDOXIN_2"/>
    <property type="match status" value="1"/>
</dbReference>
<gene>
    <name evidence="2" type="ORF">J0A68_11045</name>
</gene>
<dbReference type="RefSeq" id="WP_206578277.1">
    <property type="nucleotide sequence ID" value="NZ_JAFKCT010000004.1"/>
</dbReference>
<reference evidence="2 3" key="1">
    <citation type="submission" date="2021-03" db="EMBL/GenBank/DDBJ databases">
        <title>novel species isolated from a fishpond in China.</title>
        <authorList>
            <person name="Lu H."/>
            <person name="Cai Z."/>
        </authorList>
    </citation>
    <scope>NUCLEOTIDE SEQUENCE [LARGE SCALE GENOMIC DNA]</scope>
    <source>
        <strain evidence="2 3">H41</strain>
    </source>
</reference>
<evidence type="ECO:0000259" key="1">
    <source>
        <dbReference type="PROSITE" id="PS51352"/>
    </source>
</evidence>
<evidence type="ECO:0000313" key="3">
    <source>
        <dbReference type="Proteomes" id="UP000664317"/>
    </source>
</evidence>
<dbReference type="InterPro" id="IPR036249">
    <property type="entry name" value="Thioredoxin-like_sf"/>
</dbReference>
<dbReference type="Pfam" id="PF00578">
    <property type="entry name" value="AhpC-TSA"/>
    <property type="match status" value="1"/>
</dbReference>
<dbReference type="InterPro" id="IPR050553">
    <property type="entry name" value="Thioredoxin_ResA/DsbE_sf"/>
</dbReference>
<dbReference type="PROSITE" id="PS51257">
    <property type="entry name" value="PROKAR_LIPOPROTEIN"/>
    <property type="match status" value="1"/>
</dbReference>
<dbReference type="PANTHER" id="PTHR42852:SF13">
    <property type="entry name" value="PROTEIN DIPZ"/>
    <property type="match status" value="1"/>
</dbReference>
<keyword evidence="3" id="KW-1185">Reference proteome</keyword>
<accession>A0ABS3C5Q1</accession>
<sequence>MKTRYSQIALLALLSCAKPQSPEEIFAEAKKKMKEAERVQLRMDMVWENPEMGEFETIGYSADFRKNPEAFFGYDFHGKRVGAGSESAYVQGVEYQINHRDSTVRTEDVLDSSMVQHSMLRTFNPLVLLEKEPWSYLGDTSIQEKQLLEYSWVEMDTVIDGREVYLENHLWINPANLLPAFYSRRLFHDGKRNQFIECSYDGWKLEDSAEPFVVDFPKGYLTKVAGNTESPLLKVGIQAPDFELEDGHGNPVRLSDYRGKKVLLDFSIINCGWCKIALEQFAKPDYEFADDIVPLYINPSDSKERMEKYQLKIKIPFPVLADAEQVGKDYGVNGFPTFYLIDETGKIEEVTQGYSDETILQWKKKSE</sequence>
<proteinExistence type="predicted"/>
<dbReference type="InterPro" id="IPR000866">
    <property type="entry name" value="AhpC/TSA"/>
</dbReference>
<evidence type="ECO:0000313" key="2">
    <source>
        <dbReference type="EMBL" id="MBN7811495.1"/>
    </source>
</evidence>
<dbReference type="InterPro" id="IPR013766">
    <property type="entry name" value="Thioredoxin_domain"/>
</dbReference>
<dbReference type="SUPFAM" id="SSF52833">
    <property type="entry name" value="Thioredoxin-like"/>
    <property type="match status" value="1"/>
</dbReference>
<dbReference type="Gene3D" id="3.40.30.10">
    <property type="entry name" value="Glutaredoxin"/>
    <property type="match status" value="1"/>
</dbReference>
<comment type="caution">
    <text evidence="2">The sequence shown here is derived from an EMBL/GenBank/DDBJ whole genome shotgun (WGS) entry which is preliminary data.</text>
</comment>
<dbReference type="EMBL" id="JAFKCT010000004">
    <property type="protein sequence ID" value="MBN7811495.1"/>
    <property type="molecule type" value="Genomic_DNA"/>
</dbReference>